<feature type="compositionally biased region" description="Polar residues" evidence="1">
    <location>
        <begin position="27"/>
        <end position="42"/>
    </location>
</feature>
<proteinExistence type="predicted"/>
<evidence type="ECO:0000313" key="2">
    <source>
        <dbReference type="EMBL" id="MCI73708.1"/>
    </source>
</evidence>
<sequence length="78" mass="8417">ASVPAQNVVPDTPEQAVTSEKEKSPDQRLTGNNCDYNTGVSSKSDESLKTVTEHIEKTVCADKQNVGDENVIDVDNLI</sequence>
<evidence type="ECO:0000313" key="3">
    <source>
        <dbReference type="Proteomes" id="UP000265520"/>
    </source>
</evidence>
<feature type="non-terminal residue" evidence="2">
    <location>
        <position position="78"/>
    </location>
</feature>
<dbReference type="AlphaFoldDB" id="A0A392ULE9"/>
<keyword evidence="3" id="KW-1185">Reference proteome</keyword>
<dbReference type="EMBL" id="LXQA010844595">
    <property type="protein sequence ID" value="MCI73708.1"/>
    <property type="molecule type" value="Genomic_DNA"/>
</dbReference>
<protein>
    <submittedName>
        <fullName evidence="2">Uncharacterized protein</fullName>
    </submittedName>
</protein>
<reference evidence="2 3" key="1">
    <citation type="journal article" date="2018" name="Front. Plant Sci.">
        <title>Red Clover (Trifolium pratense) and Zigzag Clover (T. medium) - A Picture of Genomic Similarities and Differences.</title>
        <authorList>
            <person name="Dluhosova J."/>
            <person name="Istvanek J."/>
            <person name="Nedelnik J."/>
            <person name="Repkova J."/>
        </authorList>
    </citation>
    <scope>NUCLEOTIDE SEQUENCE [LARGE SCALE GENOMIC DNA]</scope>
    <source>
        <strain evidence="3">cv. 10/8</strain>
        <tissue evidence="2">Leaf</tissue>
    </source>
</reference>
<organism evidence="2 3">
    <name type="scientific">Trifolium medium</name>
    <dbReference type="NCBI Taxonomy" id="97028"/>
    <lineage>
        <taxon>Eukaryota</taxon>
        <taxon>Viridiplantae</taxon>
        <taxon>Streptophyta</taxon>
        <taxon>Embryophyta</taxon>
        <taxon>Tracheophyta</taxon>
        <taxon>Spermatophyta</taxon>
        <taxon>Magnoliopsida</taxon>
        <taxon>eudicotyledons</taxon>
        <taxon>Gunneridae</taxon>
        <taxon>Pentapetalae</taxon>
        <taxon>rosids</taxon>
        <taxon>fabids</taxon>
        <taxon>Fabales</taxon>
        <taxon>Fabaceae</taxon>
        <taxon>Papilionoideae</taxon>
        <taxon>50 kb inversion clade</taxon>
        <taxon>NPAAA clade</taxon>
        <taxon>Hologalegina</taxon>
        <taxon>IRL clade</taxon>
        <taxon>Trifolieae</taxon>
        <taxon>Trifolium</taxon>
    </lineage>
</organism>
<name>A0A392ULE9_9FABA</name>
<feature type="region of interest" description="Disordered" evidence="1">
    <location>
        <begin position="1"/>
        <end position="47"/>
    </location>
</feature>
<comment type="caution">
    <text evidence="2">The sequence shown here is derived from an EMBL/GenBank/DDBJ whole genome shotgun (WGS) entry which is preliminary data.</text>
</comment>
<dbReference type="Proteomes" id="UP000265520">
    <property type="component" value="Unassembled WGS sequence"/>
</dbReference>
<feature type="non-terminal residue" evidence="2">
    <location>
        <position position="1"/>
    </location>
</feature>
<evidence type="ECO:0000256" key="1">
    <source>
        <dbReference type="SAM" id="MobiDB-lite"/>
    </source>
</evidence>
<accession>A0A392ULE9</accession>